<dbReference type="EC" id="1.1.1.81" evidence="7"/>
<dbReference type="InterPro" id="IPR029753">
    <property type="entry name" value="D-isomer_DH_CS"/>
</dbReference>
<dbReference type="PROSITE" id="PS00671">
    <property type="entry name" value="D_2_HYDROXYACID_DH_3"/>
    <property type="match status" value="1"/>
</dbReference>
<keyword evidence="3" id="KW-0520">NAD</keyword>
<sequence length="322" mass="35356">MKILYLRGEDGVDRRNFGYFEKAIDGRFPIQIFDPEQSIVEQFKGIEVVVDPGGQFGSRDLINTAVGAGVKLWQVTTNGTEHVDVAFFLERELALANSPGPLSAVPLAEHVLMVILCFTKNLHLNRAQDWKPTLCEELAGRTVGLIGFGASARAVAERVWPLGMRIIATEISDVSKEDQDKYHLDFIGKPSDLDSVLARSDYLSLHLHLNSETRHLIDQRALELMKPTAVLINIARGGLIDEAALIQALKTGQIKGAGLDVFSHEPLDPNSPLLRMDNVIATPHSSAYTPGTPRRRFGAAAENVVRIAEGKPPINLVTTLLR</sequence>
<keyword evidence="2 4" id="KW-0560">Oxidoreductase</keyword>
<evidence type="ECO:0000313" key="8">
    <source>
        <dbReference type="Proteomes" id="UP000247465"/>
    </source>
</evidence>
<gene>
    <name evidence="7" type="ORF">DF168_01528</name>
</gene>
<dbReference type="KEGG" id="mtar:DF168_01528"/>
<comment type="similarity">
    <text evidence="1 4">Belongs to the D-isomer specific 2-hydroxyacid dehydrogenase family.</text>
</comment>
<dbReference type="InterPro" id="IPR006140">
    <property type="entry name" value="D-isomer_DH_NAD-bd"/>
</dbReference>
<feature type="domain" description="D-isomer specific 2-hydroxyacid dehydrogenase NAD-binding" evidence="6">
    <location>
        <begin position="126"/>
        <end position="285"/>
    </location>
</feature>
<dbReference type="SUPFAM" id="SSF52283">
    <property type="entry name" value="Formate/glycerate dehydrogenase catalytic domain-like"/>
    <property type="match status" value="1"/>
</dbReference>
<dbReference type="PANTHER" id="PTHR43761:SF1">
    <property type="entry name" value="D-ISOMER SPECIFIC 2-HYDROXYACID DEHYDROGENASE CATALYTIC DOMAIN-CONTAINING PROTEIN-RELATED"/>
    <property type="match status" value="1"/>
</dbReference>
<evidence type="ECO:0000256" key="4">
    <source>
        <dbReference type="RuleBase" id="RU003719"/>
    </source>
</evidence>
<dbReference type="Pfam" id="PF02826">
    <property type="entry name" value="2-Hacid_dh_C"/>
    <property type="match status" value="1"/>
</dbReference>
<dbReference type="InterPro" id="IPR050418">
    <property type="entry name" value="D-iso_2-hydroxyacid_DH_PdxB"/>
</dbReference>
<reference evidence="7 8" key="1">
    <citation type="submission" date="2018-06" db="EMBL/GenBank/DDBJ databases">
        <title>Draft Genome Sequence of a Novel Marine Bacterium Related to the Verrucomicrobia.</title>
        <authorList>
            <person name="Vosseberg J."/>
            <person name="Martijn J."/>
            <person name="Ettema T.J.G."/>
        </authorList>
    </citation>
    <scope>NUCLEOTIDE SEQUENCE [LARGE SCALE GENOMIC DNA]</scope>
    <source>
        <strain evidence="7">TARA_B100001123</strain>
    </source>
</reference>
<evidence type="ECO:0000259" key="6">
    <source>
        <dbReference type="Pfam" id="PF02826"/>
    </source>
</evidence>
<feature type="domain" description="D-isomer specific 2-hydroxyacid dehydrogenase catalytic" evidence="5">
    <location>
        <begin position="33"/>
        <end position="317"/>
    </location>
</feature>
<dbReference type="InterPro" id="IPR006139">
    <property type="entry name" value="D-isomer_2_OHA_DH_cat_dom"/>
</dbReference>
<dbReference type="Proteomes" id="UP000247465">
    <property type="component" value="Chromosome"/>
</dbReference>
<keyword evidence="7" id="KW-0670">Pyruvate</keyword>
<dbReference type="SUPFAM" id="SSF51735">
    <property type="entry name" value="NAD(P)-binding Rossmann-fold domains"/>
    <property type="match status" value="1"/>
</dbReference>
<dbReference type="EMBL" id="CP029803">
    <property type="protein sequence ID" value="AWT60322.1"/>
    <property type="molecule type" value="Genomic_DNA"/>
</dbReference>
<dbReference type="GO" id="GO:0051287">
    <property type="term" value="F:NAD binding"/>
    <property type="evidence" value="ECO:0007669"/>
    <property type="project" value="InterPro"/>
</dbReference>
<organism evidence="7 8">
    <name type="scientific">Candidatus Moanibacter tarae</name>
    <dbReference type="NCBI Taxonomy" id="2200854"/>
    <lineage>
        <taxon>Bacteria</taxon>
        <taxon>Pseudomonadati</taxon>
        <taxon>Verrucomicrobiota</taxon>
        <taxon>Opitutia</taxon>
        <taxon>Puniceicoccales</taxon>
        <taxon>Puniceicoccales incertae sedis</taxon>
        <taxon>Candidatus Moanibacter</taxon>
    </lineage>
</organism>
<evidence type="ECO:0000256" key="3">
    <source>
        <dbReference type="ARBA" id="ARBA00023027"/>
    </source>
</evidence>
<dbReference type="Pfam" id="PF00389">
    <property type="entry name" value="2-Hacid_dh"/>
    <property type="match status" value="1"/>
</dbReference>
<proteinExistence type="inferred from homology"/>
<evidence type="ECO:0000313" key="7">
    <source>
        <dbReference type="EMBL" id="AWT60322.1"/>
    </source>
</evidence>
<evidence type="ECO:0000256" key="2">
    <source>
        <dbReference type="ARBA" id="ARBA00023002"/>
    </source>
</evidence>
<evidence type="ECO:0000256" key="1">
    <source>
        <dbReference type="ARBA" id="ARBA00005854"/>
    </source>
</evidence>
<dbReference type="PANTHER" id="PTHR43761">
    <property type="entry name" value="D-ISOMER SPECIFIC 2-HYDROXYACID DEHYDROGENASE FAMILY PROTEIN (AFU_ORTHOLOGUE AFUA_1G13630)"/>
    <property type="match status" value="1"/>
</dbReference>
<dbReference type="AlphaFoldDB" id="A0A2Z4AQU3"/>
<accession>A0A2Z4AQU3</accession>
<name>A0A2Z4AQU3_9BACT</name>
<dbReference type="InterPro" id="IPR036291">
    <property type="entry name" value="NAD(P)-bd_dom_sf"/>
</dbReference>
<protein>
    <submittedName>
        <fullName evidence="7">Hydroxypyruvate reductase</fullName>
        <ecNumber evidence="7">1.1.1.81</ecNumber>
    </submittedName>
</protein>
<evidence type="ECO:0000259" key="5">
    <source>
        <dbReference type="Pfam" id="PF00389"/>
    </source>
</evidence>
<dbReference type="GO" id="GO:0016618">
    <property type="term" value="F:hydroxypyruvate reductase [NAD(P)H] activity"/>
    <property type="evidence" value="ECO:0007669"/>
    <property type="project" value="UniProtKB-EC"/>
</dbReference>
<dbReference type="Gene3D" id="3.40.50.720">
    <property type="entry name" value="NAD(P)-binding Rossmann-like Domain"/>
    <property type="match status" value="2"/>
</dbReference>